<protein>
    <submittedName>
        <fullName evidence="4">Uncharacterized protein LOC106466058</fullName>
    </submittedName>
</protein>
<feature type="compositionally biased region" description="Polar residues" evidence="1">
    <location>
        <begin position="439"/>
        <end position="474"/>
    </location>
</feature>
<reference evidence="4" key="1">
    <citation type="submission" date="2025-08" db="UniProtKB">
        <authorList>
            <consortium name="RefSeq"/>
        </authorList>
    </citation>
    <scope>IDENTIFICATION</scope>
    <source>
        <tissue evidence="4">Muscle</tissue>
    </source>
</reference>
<gene>
    <name evidence="4" type="primary">LOC106466058</name>
</gene>
<dbReference type="PANTHER" id="PTHR21579:SF20">
    <property type="entry name" value="PROTEIN TINCAR"/>
    <property type="match status" value="1"/>
</dbReference>
<feature type="compositionally biased region" description="Polar residues" evidence="1">
    <location>
        <begin position="658"/>
        <end position="675"/>
    </location>
</feature>
<feature type="compositionally biased region" description="Basic and acidic residues" evidence="1">
    <location>
        <begin position="278"/>
        <end position="288"/>
    </location>
</feature>
<feature type="compositionally biased region" description="Basic residues" evidence="1">
    <location>
        <begin position="289"/>
        <end position="298"/>
    </location>
</feature>
<feature type="region of interest" description="Disordered" evidence="1">
    <location>
        <begin position="421"/>
        <end position="493"/>
    </location>
</feature>
<evidence type="ECO:0000313" key="4">
    <source>
        <dbReference type="RefSeq" id="XP_013781754.2"/>
    </source>
</evidence>
<sequence>MLALLVYTVRYPSVFWKVNKWFGLVLSFQLMVTSVQQVLAFTSFSVLYKIYIFGAQAILFRFSPLLLNVPLSLLLFLLYNIMLTLSGTILYIYGLQKYRDWEECQARKRHITWREESRRLWGYIPQLSAFLALLIIALTASPLMYDCTMIYCASLDGVILAGVTGTIVHLLLWILLWLGLTIKHKWKFTNGRMKKCPLTCNGQIANLGNNIEMKTVNATKEPPLLVIENGQTYQVREMTSKKAIINLALKSNLNEKSGSPSDDEEVYWLKPKIPIPSETKESPENDRITRRKGNRKSKVTFEERLLNSSPTKRTKSLTKSPKFTGKLKKQNVKFEELSDSNSEDGDYATLREMVVVKDDDHKTPTHTRLCPLEDTENFDISSRPLLDDGDYELLLEEEIPPRNQVSAPVIVHHGVTSTTEIPVDHLRRTSVPVPIPVPESQNKKASTSGDDSNRQTGGNLTPRSGSVSESSTTPEKGGSDSSSGVHSNSSMCEKRATSLENVANLGSSKPSWKSMSLQRNVAPPADDSYKLGISKKPTPIEINTIKPENGIYLDPYETTLVIRRKQSDEIEHKKNSSQEPFGRATNMRMTSFTDHPGFTATPEQLDMEPTSRKSGLGHLGGITILKGDSVNPYSKPTITPSSLTVVTPVLQHQRRDSANYSIASSGESDHYTSQS</sequence>
<dbReference type="Proteomes" id="UP000694941">
    <property type="component" value="Unplaced"/>
</dbReference>
<feature type="transmembrane region" description="Helical" evidence="2">
    <location>
        <begin position="120"/>
        <end position="145"/>
    </location>
</feature>
<feature type="compositionally biased region" description="Low complexity" evidence="1">
    <location>
        <begin position="479"/>
        <end position="490"/>
    </location>
</feature>
<evidence type="ECO:0000313" key="3">
    <source>
        <dbReference type="Proteomes" id="UP000694941"/>
    </source>
</evidence>
<feature type="region of interest" description="Disordered" evidence="1">
    <location>
        <begin position="653"/>
        <end position="675"/>
    </location>
</feature>
<accession>A0ABM1BGW5</accession>
<evidence type="ECO:0000256" key="2">
    <source>
        <dbReference type="SAM" id="Phobius"/>
    </source>
</evidence>
<keyword evidence="3" id="KW-1185">Reference proteome</keyword>
<dbReference type="PANTHER" id="PTHR21579">
    <property type="entry name" value="PROTEIN TINCAR"/>
    <property type="match status" value="1"/>
</dbReference>
<keyword evidence="2" id="KW-0812">Transmembrane</keyword>
<dbReference type="InterPro" id="IPR053291">
    <property type="entry name" value="Ommatidial_diff-associated"/>
</dbReference>
<organism evidence="3 4">
    <name type="scientific">Limulus polyphemus</name>
    <name type="common">Atlantic horseshoe crab</name>
    <dbReference type="NCBI Taxonomy" id="6850"/>
    <lineage>
        <taxon>Eukaryota</taxon>
        <taxon>Metazoa</taxon>
        <taxon>Ecdysozoa</taxon>
        <taxon>Arthropoda</taxon>
        <taxon>Chelicerata</taxon>
        <taxon>Merostomata</taxon>
        <taxon>Xiphosura</taxon>
        <taxon>Limulidae</taxon>
        <taxon>Limulus</taxon>
    </lineage>
</organism>
<feature type="transmembrane region" description="Helical" evidence="2">
    <location>
        <begin position="157"/>
        <end position="180"/>
    </location>
</feature>
<dbReference type="RefSeq" id="XP_013781754.2">
    <property type="nucleotide sequence ID" value="XM_013926300.2"/>
</dbReference>
<name>A0ABM1BGW5_LIMPO</name>
<proteinExistence type="predicted"/>
<feature type="transmembrane region" description="Helical" evidence="2">
    <location>
        <begin position="73"/>
        <end position="93"/>
    </location>
</feature>
<feature type="region of interest" description="Disordered" evidence="1">
    <location>
        <begin position="275"/>
        <end position="298"/>
    </location>
</feature>
<feature type="transmembrane region" description="Helical" evidence="2">
    <location>
        <begin position="46"/>
        <end position="67"/>
    </location>
</feature>
<keyword evidence="2" id="KW-1133">Transmembrane helix</keyword>
<dbReference type="GeneID" id="106466058"/>
<keyword evidence="2" id="KW-0472">Membrane</keyword>
<evidence type="ECO:0000256" key="1">
    <source>
        <dbReference type="SAM" id="MobiDB-lite"/>
    </source>
</evidence>